<comment type="caution">
    <text evidence="2">The sequence shown here is derived from an EMBL/GenBank/DDBJ whole genome shotgun (WGS) entry which is preliminary data.</text>
</comment>
<dbReference type="Proteomes" id="UP000823775">
    <property type="component" value="Unassembled WGS sequence"/>
</dbReference>
<sequence length="258" mass="29398">MSEICKLKSIVPRFSNFEEGGPSDTPEGNHDSAKDNTELTDHELINDHYYDDDHHQDLAILKSIWHFNCNNGKPIAVCLQETQDCTRPSTARVMVREIWGNNWLRILIPTRRILGKAENSSSEENASGNRTANAHKESVDSRIGSLASRAHFKSGKSCDWKYSVFNSESEITQFYFSPTSSPPINHHPPSNLEIEQLLYLVQEPIISEPPKDEAVDETEDQKATGKRKLPASEELYQWKPVFPKIEEKGKRPMSELYE</sequence>
<feature type="compositionally biased region" description="Low complexity" evidence="1">
    <location>
        <begin position="117"/>
        <end position="127"/>
    </location>
</feature>
<name>A0ABS8SYN7_DATST</name>
<organism evidence="2 3">
    <name type="scientific">Datura stramonium</name>
    <name type="common">Jimsonweed</name>
    <name type="synonym">Common thornapple</name>
    <dbReference type="NCBI Taxonomy" id="4076"/>
    <lineage>
        <taxon>Eukaryota</taxon>
        <taxon>Viridiplantae</taxon>
        <taxon>Streptophyta</taxon>
        <taxon>Embryophyta</taxon>
        <taxon>Tracheophyta</taxon>
        <taxon>Spermatophyta</taxon>
        <taxon>Magnoliopsida</taxon>
        <taxon>eudicotyledons</taxon>
        <taxon>Gunneridae</taxon>
        <taxon>Pentapetalae</taxon>
        <taxon>asterids</taxon>
        <taxon>lamiids</taxon>
        <taxon>Solanales</taxon>
        <taxon>Solanaceae</taxon>
        <taxon>Solanoideae</taxon>
        <taxon>Datureae</taxon>
        <taxon>Datura</taxon>
    </lineage>
</organism>
<feature type="region of interest" description="Disordered" evidence="1">
    <location>
        <begin position="15"/>
        <end position="35"/>
    </location>
</feature>
<proteinExistence type="predicted"/>
<keyword evidence="3" id="KW-1185">Reference proteome</keyword>
<accession>A0ABS8SYN7</accession>
<feature type="region of interest" description="Disordered" evidence="1">
    <location>
        <begin position="208"/>
        <end position="229"/>
    </location>
</feature>
<evidence type="ECO:0000313" key="2">
    <source>
        <dbReference type="EMBL" id="MCD7463920.1"/>
    </source>
</evidence>
<reference evidence="2 3" key="1">
    <citation type="journal article" date="2021" name="BMC Genomics">
        <title>Datura genome reveals duplications of psychoactive alkaloid biosynthetic genes and high mutation rate following tissue culture.</title>
        <authorList>
            <person name="Rajewski A."/>
            <person name="Carter-House D."/>
            <person name="Stajich J."/>
            <person name="Litt A."/>
        </authorList>
    </citation>
    <scope>NUCLEOTIDE SEQUENCE [LARGE SCALE GENOMIC DNA]</scope>
    <source>
        <strain evidence="2">AR-01</strain>
    </source>
</reference>
<feature type="region of interest" description="Disordered" evidence="1">
    <location>
        <begin position="117"/>
        <end position="139"/>
    </location>
</feature>
<protein>
    <submittedName>
        <fullName evidence="2">Uncharacterized protein</fullName>
    </submittedName>
</protein>
<gene>
    <name evidence="2" type="ORF">HAX54_051698</name>
</gene>
<dbReference type="EMBL" id="JACEIK010000925">
    <property type="protein sequence ID" value="MCD7463920.1"/>
    <property type="molecule type" value="Genomic_DNA"/>
</dbReference>
<evidence type="ECO:0000313" key="3">
    <source>
        <dbReference type="Proteomes" id="UP000823775"/>
    </source>
</evidence>
<evidence type="ECO:0000256" key="1">
    <source>
        <dbReference type="SAM" id="MobiDB-lite"/>
    </source>
</evidence>